<accession>A0ABM1XZA9</accession>
<proteinExistence type="predicted"/>
<evidence type="ECO:0000313" key="1">
    <source>
        <dbReference type="EnsemblMetazoa" id="AALFPA23_004246.P5093"/>
    </source>
</evidence>
<reference evidence="1" key="2">
    <citation type="submission" date="2025-05" db="UniProtKB">
        <authorList>
            <consortium name="EnsemblMetazoa"/>
        </authorList>
    </citation>
    <scope>IDENTIFICATION</scope>
    <source>
        <strain evidence="1">Foshan</strain>
    </source>
</reference>
<dbReference type="RefSeq" id="XP_062713885.1">
    <property type="nucleotide sequence ID" value="XM_062857901.1"/>
</dbReference>
<evidence type="ECO:0008006" key="3">
    <source>
        <dbReference type="Google" id="ProtNLM"/>
    </source>
</evidence>
<keyword evidence="2" id="KW-1185">Reference proteome</keyword>
<sequence>MLAVAISITKKSVQAAKTNAIWFLFSISSIKILFRRESVIVSKAAVNVLLAIVNNAFYPEEFTSSELAASCPTRRHCYAGHGTCIPIISRVPSTVCPSTACPGAVSEFIPNAVVLPSLVSSQCKSTHHRFALAQLKLFQKNPGCFSAKC</sequence>
<reference evidence="2" key="1">
    <citation type="journal article" date="2015" name="Proc. Natl. Acad. Sci. U.S.A.">
        <title>Genome sequence of the Asian Tiger mosquito, Aedes albopictus, reveals insights into its biology, genetics, and evolution.</title>
        <authorList>
            <person name="Chen X.G."/>
            <person name="Jiang X."/>
            <person name="Gu J."/>
            <person name="Xu M."/>
            <person name="Wu Y."/>
            <person name="Deng Y."/>
            <person name="Zhang C."/>
            <person name="Bonizzoni M."/>
            <person name="Dermauw W."/>
            <person name="Vontas J."/>
            <person name="Armbruster P."/>
            <person name="Huang X."/>
            <person name="Yang Y."/>
            <person name="Zhang H."/>
            <person name="He W."/>
            <person name="Peng H."/>
            <person name="Liu Y."/>
            <person name="Wu K."/>
            <person name="Chen J."/>
            <person name="Lirakis M."/>
            <person name="Topalis P."/>
            <person name="Van Leeuwen T."/>
            <person name="Hall A.B."/>
            <person name="Jiang X."/>
            <person name="Thorpe C."/>
            <person name="Mueller R.L."/>
            <person name="Sun C."/>
            <person name="Waterhouse R.M."/>
            <person name="Yan G."/>
            <person name="Tu Z.J."/>
            <person name="Fang X."/>
            <person name="James A.A."/>
        </authorList>
    </citation>
    <scope>NUCLEOTIDE SEQUENCE [LARGE SCALE GENOMIC DNA]</scope>
    <source>
        <strain evidence="2">Foshan</strain>
    </source>
</reference>
<dbReference type="Proteomes" id="UP000069940">
    <property type="component" value="Unassembled WGS sequence"/>
</dbReference>
<protein>
    <recommendedName>
        <fullName evidence="3">Secreted protein</fullName>
    </recommendedName>
</protein>
<organism evidence="1 2">
    <name type="scientific">Aedes albopictus</name>
    <name type="common">Asian tiger mosquito</name>
    <name type="synonym">Stegomyia albopicta</name>
    <dbReference type="NCBI Taxonomy" id="7160"/>
    <lineage>
        <taxon>Eukaryota</taxon>
        <taxon>Metazoa</taxon>
        <taxon>Ecdysozoa</taxon>
        <taxon>Arthropoda</taxon>
        <taxon>Hexapoda</taxon>
        <taxon>Insecta</taxon>
        <taxon>Pterygota</taxon>
        <taxon>Neoptera</taxon>
        <taxon>Endopterygota</taxon>
        <taxon>Diptera</taxon>
        <taxon>Nematocera</taxon>
        <taxon>Culicoidea</taxon>
        <taxon>Culicidae</taxon>
        <taxon>Culicinae</taxon>
        <taxon>Aedini</taxon>
        <taxon>Aedes</taxon>
        <taxon>Stegomyia</taxon>
    </lineage>
</organism>
<name>A0ABM1XZA9_AEDAL</name>
<dbReference type="GeneID" id="134290719"/>
<evidence type="ECO:0000313" key="2">
    <source>
        <dbReference type="Proteomes" id="UP000069940"/>
    </source>
</evidence>
<dbReference type="EnsemblMetazoa" id="AALFPA23_004246.R5093">
    <property type="protein sequence ID" value="AALFPA23_004246.P5093"/>
    <property type="gene ID" value="AALFPA23_004246"/>
</dbReference>